<gene>
    <name evidence="1" type="ORF">ACFSOY_19325</name>
</gene>
<evidence type="ECO:0000313" key="2">
    <source>
        <dbReference type="Proteomes" id="UP001597343"/>
    </source>
</evidence>
<dbReference type="EMBL" id="JBHUIO010000011">
    <property type="protein sequence ID" value="MFD2172122.1"/>
    <property type="molecule type" value="Genomic_DNA"/>
</dbReference>
<dbReference type="Proteomes" id="UP001597343">
    <property type="component" value="Unassembled WGS sequence"/>
</dbReference>
<dbReference type="Gene3D" id="1.10.3910.10">
    <property type="entry name" value="SP0561-like"/>
    <property type="match status" value="1"/>
</dbReference>
<evidence type="ECO:0008006" key="3">
    <source>
        <dbReference type="Google" id="ProtNLM"/>
    </source>
</evidence>
<dbReference type="SUPFAM" id="SSF140683">
    <property type="entry name" value="SP0561-like"/>
    <property type="match status" value="1"/>
</dbReference>
<sequence length="81" mass="9108">MIHKGLTVGEVVRTVPEAVEVFEEHELTFCAGCYVTLFSTLERAAGYAAIKDLDRMIFDLQALVERLQQVRDREEGAHEGV</sequence>
<protein>
    <recommendedName>
        <fullName evidence="3">DUF1858 domain-containing protein</fullName>
    </recommendedName>
</protein>
<proteinExistence type="predicted"/>
<reference evidence="2" key="1">
    <citation type="journal article" date="2019" name="Int. J. Syst. Evol. Microbiol.">
        <title>The Global Catalogue of Microorganisms (GCM) 10K type strain sequencing project: providing services to taxonomists for standard genome sequencing and annotation.</title>
        <authorList>
            <consortium name="The Broad Institute Genomics Platform"/>
            <consortium name="The Broad Institute Genome Sequencing Center for Infectious Disease"/>
            <person name="Wu L."/>
            <person name="Ma J."/>
        </authorList>
    </citation>
    <scope>NUCLEOTIDE SEQUENCE [LARGE SCALE GENOMIC DNA]</scope>
    <source>
        <strain evidence="2">CGMCC 1.13574</strain>
    </source>
</reference>
<evidence type="ECO:0000313" key="1">
    <source>
        <dbReference type="EMBL" id="MFD2172122.1"/>
    </source>
</evidence>
<keyword evidence="2" id="KW-1185">Reference proteome</keyword>
<organism evidence="1 2">
    <name type="scientific">Tumebacillus lipolyticus</name>
    <dbReference type="NCBI Taxonomy" id="1280370"/>
    <lineage>
        <taxon>Bacteria</taxon>
        <taxon>Bacillati</taxon>
        <taxon>Bacillota</taxon>
        <taxon>Bacilli</taxon>
        <taxon>Bacillales</taxon>
        <taxon>Alicyclobacillaceae</taxon>
        <taxon>Tumebacillus</taxon>
    </lineage>
</organism>
<name>A0ABW5A1N2_9BACL</name>
<dbReference type="InterPro" id="IPR038062">
    <property type="entry name" value="ScdA-like_N_sf"/>
</dbReference>
<accession>A0ABW5A1N2</accession>
<dbReference type="RefSeq" id="WP_386049495.1">
    <property type="nucleotide sequence ID" value="NZ_JBHUIO010000011.1"/>
</dbReference>
<comment type="caution">
    <text evidence="1">The sequence shown here is derived from an EMBL/GenBank/DDBJ whole genome shotgun (WGS) entry which is preliminary data.</text>
</comment>